<dbReference type="EMBL" id="JAAXPF010000001">
    <property type="protein sequence ID" value="NKY67912.1"/>
    <property type="molecule type" value="Genomic_DNA"/>
</dbReference>
<name>A0A7X6LQB3_9CORY</name>
<dbReference type="Proteomes" id="UP000554284">
    <property type="component" value="Unassembled WGS sequence"/>
</dbReference>
<keyword evidence="6" id="KW-1185">Reference proteome</keyword>
<gene>
    <name evidence="4" type="ORF">HF989_00725</name>
    <name evidence="3" type="ORF">JOF50_000146</name>
</gene>
<keyword evidence="1" id="KW-0732">Signal</keyword>
<evidence type="ECO:0000313" key="4">
    <source>
        <dbReference type="EMBL" id="NKY67912.1"/>
    </source>
</evidence>
<dbReference type="GO" id="GO:0022857">
    <property type="term" value="F:transmembrane transporter activity"/>
    <property type="evidence" value="ECO:0007669"/>
    <property type="project" value="InterPro"/>
</dbReference>
<dbReference type="RefSeq" id="WP_168683462.1">
    <property type="nucleotide sequence ID" value="NZ_JAAXPF010000001.1"/>
</dbReference>
<evidence type="ECO:0000256" key="1">
    <source>
        <dbReference type="SAM" id="SignalP"/>
    </source>
</evidence>
<dbReference type="InterPro" id="IPR007210">
    <property type="entry name" value="ABC_Gly_betaine_transp_sub-bd"/>
</dbReference>
<feature type="domain" description="ABC-type glycine betaine transport system substrate-binding" evidence="2">
    <location>
        <begin position="40"/>
        <end position="306"/>
    </location>
</feature>
<dbReference type="GO" id="GO:0043190">
    <property type="term" value="C:ATP-binding cassette (ABC) transporter complex"/>
    <property type="evidence" value="ECO:0007669"/>
    <property type="project" value="InterPro"/>
</dbReference>
<dbReference type="CDD" id="cd13606">
    <property type="entry name" value="PBP2_ProX_like"/>
    <property type="match status" value="1"/>
</dbReference>
<evidence type="ECO:0000313" key="3">
    <source>
        <dbReference type="EMBL" id="MET3943347.1"/>
    </source>
</evidence>
<dbReference type="Proteomes" id="UP001549139">
    <property type="component" value="Unassembled WGS sequence"/>
</dbReference>
<dbReference type="SUPFAM" id="SSF53850">
    <property type="entry name" value="Periplasmic binding protein-like II"/>
    <property type="match status" value="1"/>
</dbReference>
<accession>A0A7X6LQB3</accession>
<comment type="caution">
    <text evidence="4">The sequence shown here is derived from an EMBL/GenBank/DDBJ whole genome shotgun (WGS) entry which is preliminary data.</text>
</comment>
<feature type="signal peptide" evidence="1">
    <location>
        <begin position="1"/>
        <end position="22"/>
    </location>
</feature>
<dbReference type="Pfam" id="PF04069">
    <property type="entry name" value="OpuAC"/>
    <property type="match status" value="1"/>
</dbReference>
<dbReference type="Gene3D" id="3.40.190.10">
    <property type="entry name" value="Periplasmic binding protein-like II"/>
    <property type="match status" value="1"/>
</dbReference>
<dbReference type="Gene3D" id="3.40.190.120">
    <property type="entry name" value="Osmoprotection protein (prox), domain 2"/>
    <property type="match status" value="1"/>
</dbReference>
<reference evidence="3 6" key="2">
    <citation type="submission" date="2024-06" db="EMBL/GenBank/DDBJ databases">
        <title>Sequencing the genomes of 1000 actinobacteria strains.</title>
        <authorList>
            <person name="Klenk H.-P."/>
        </authorList>
    </citation>
    <scope>NUCLEOTIDE SEQUENCE [LARGE SCALE GENOMIC DNA]</scope>
    <source>
        <strain evidence="3 6">DSM 44265</strain>
    </source>
</reference>
<evidence type="ECO:0000313" key="5">
    <source>
        <dbReference type="Proteomes" id="UP000554284"/>
    </source>
</evidence>
<dbReference type="EMBL" id="JBEPNZ010000001">
    <property type="protein sequence ID" value="MET3943347.1"/>
    <property type="molecule type" value="Genomic_DNA"/>
</dbReference>
<feature type="chain" id="PRO_5031228785" evidence="1">
    <location>
        <begin position="23"/>
        <end position="308"/>
    </location>
</feature>
<sequence>MHTKPITPALLAAAVLTLTACANEDPTTPADNAADADGQTVTIGTANFPESEIIGQIWAQALRDAGYEVTVKSGIGSREVYLSALEDGAINAVPEYAGNLTQFYGELEQGADESAVRETLNSVLPDSLEAGDFSPAESKDAYRVTRETADANGLSSIADLAKLDTVTIAAPPEFAERPYGPTGLSDVYGIDASKVTVTPISDGGGPLTVAALVQGTANVANIFTTSPALLDSGEEADLVILDDPENLIPPQNVVPVIRSGQLPDGALAVINDIDAKLTTEDLVEMNLRNVGEERAEPAQIAQDWVSEQ</sequence>
<organism evidence="4 5">
    <name type="scientific">Corynebacterium mucifaciens</name>
    <dbReference type="NCBI Taxonomy" id="57171"/>
    <lineage>
        <taxon>Bacteria</taxon>
        <taxon>Bacillati</taxon>
        <taxon>Actinomycetota</taxon>
        <taxon>Actinomycetes</taxon>
        <taxon>Mycobacteriales</taxon>
        <taxon>Corynebacteriaceae</taxon>
        <taxon>Corynebacterium</taxon>
    </lineage>
</organism>
<protein>
    <submittedName>
        <fullName evidence="4">ABC transporter substrate-binding protein</fullName>
    </submittedName>
    <submittedName>
        <fullName evidence="3">Osmoprotectant transport system substrate-binding protein</fullName>
    </submittedName>
</protein>
<reference evidence="4 5" key="1">
    <citation type="submission" date="2020-04" db="EMBL/GenBank/DDBJ databases">
        <title>MicrobeNet Type strains.</title>
        <authorList>
            <person name="Nicholson A.C."/>
        </authorList>
    </citation>
    <scope>NUCLEOTIDE SEQUENCE [LARGE SCALE GENOMIC DNA]</scope>
    <source>
        <strain evidence="4 5">ATCC 700355</strain>
    </source>
</reference>
<dbReference type="PROSITE" id="PS51257">
    <property type="entry name" value="PROKAR_LIPOPROTEIN"/>
    <property type="match status" value="1"/>
</dbReference>
<proteinExistence type="predicted"/>
<evidence type="ECO:0000313" key="6">
    <source>
        <dbReference type="Proteomes" id="UP001549139"/>
    </source>
</evidence>
<evidence type="ECO:0000259" key="2">
    <source>
        <dbReference type="Pfam" id="PF04069"/>
    </source>
</evidence>
<dbReference type="AlphaFoldDB" id="A0A7X6LQB3"/>